<evidence type="ECO:0000313" key="1">
    <source>
        <dbReference type="EMBL" id="MCH86469.1"/>
    </source>
</evidence>
<sequence>MFLSLPRYKSHGGGAMSSHLRTTVTLLPSRRSTFWAFVFLLAGGLKDMFRKQAAPPLDVVWVRSSKSVLGSRLWFWLRVLNSMVRCWGSVY</sequence>
<dbReference type="EMBL" id="LXQA010010362">
    <property type="protein sequence ID" value="MCH86469.1"/>
    <property type="molecule type" value="Genomic_DNA"/>
</dbReference>
<organism evidence="1 2">
    <name type="scientific">Trifolium medium</name>
    <dbReference type="NCBI Taxonomy" id="97028"/>
    <lineage>
        <taxon>Eukaryota</taxon>
        <taxon>Viridiplantae</taxon>
        <taxon>Streptophyta</taxon>
        <taxon>Embryophyta</taxon>
        <taxon>Tracheophyta</taxon>
        <taxon>Spermatophyta</taxon>
        <taxon>Magnoliopsida</taxon>
        <taxon>eudicotyledons</taxon>
        <taxon>Gunneridae</taxon>
        <taxon>Pentapetalae</taxon>
        <taxon>rosids</taxon>
        <taxon>fabids</taxon>
        <taxon>Fabales</taxon>
        <taxon>Fabaceae</taxon>
        <taxon>Papilionoideae</taxon>
        <taxon>50 kb inversion clade</taxon>
        <taxon>NPAAA clade</taxon>
        <taxon>Hologalegina</taxon>
        <taxon>IRL clade</taxon>
        <taxon>Trifolieae</taxon>
        <taxon>Trifolium</taxon>
    </lineage>
</organism>
<keyword evidence="2" id="KW-1185">Reference proteome</keyword>
<accession>A0A392MHE5</accession>
<name>A0A392MHE5_9FABA</name>
<protein>
    <submittedName>
        <fullName evidence="1">Uncharacterized protein</fullName>
    </submittedName>
</protein>
<reference evidence="1 2" key="1">
    <citation type="journal article" date="2018" name="Front. Plant Sci.">
        <title>Red Clover (Trifolium pratense) and Zigzag Clover (T. medium) - A Picture of Genomic Similarities and Differences.</title>
        <authorList>
            <person name="Dluhosova J."/>
            <person name="Istvanek J."/>
            <person name="Nedelnik J."/>
            <person name="Repkova J."/>
        </authorList>
    </citation>
    <scope>NUCLEOTIDE SEQUENCE [LARGE SCALE GENOMIC DNA]</scope>
    <source>
        <strain evidence="2">cv. 10/8</strain>
        <tissue evidence="1">Leaf</tissue>
    </source>
</reference>
<proteinExistence type="predicted"/>
<dbReference type="AlphaFoldDB" id="A0A392MHE5"/>
<comment type="caution">
    <text evidence="1">The sequence shown here is derived from an EMBL/GenBank/DDBJ whole genome shotgun (WGS) entry which is preliminary data.</text>
</comment>
<evidence type="ECO:0000313" key="2">
    <source>
        <dbReference type="Proteomes" id="UP000265520"/>
    </source>
</evidence>
<dbReference type="Proteomes" id="UP000265520">
    <property type="component" value="Unassembled WGS sequence"/>
</dbReference>
<gene>
    <name evidence="1" type="ORF">A2U01_0007326</name>
</gene>